<organism evidence="3 4">
    <name type="scientific">Anopheles atroparvus</name>
    <name type="common">European mosquito</name>
    <dbReference type="NCBI Taxonomy" id="41427"/>
    <lineage>
        <taxon>Eukaryota</taxon>
        <taxon>Metazoa</taxon>
        <taxon>Ecdysozoa</taxon>
        <taxon>Arthropoda</taxon>
        <taxon>Hexapoda</taxon>
        <taxon>Insecta</taxon>
        <taxon>Pterygota</taxon>
        <taxon>Neoptera</taxon>
        <taxon>Endopterygota</taxon>
        <taxon>Diptera</taxon>
        <taxon>Nematocera</taxon>
        <taxon>Culicoidea</taxon>
        <taxon>Culicidae</taxon>
        <taxon>Anophelinae</taxon>
        <taxon>Anopheles</taxon>
    </lineage>
</organism>
<feature type="compositionally biased region" description="Low complexity" evidence="1">
    <location>
        <begin position="121"/>
        <end position="135"/>
    </location>
</feature>
<feature type="region of interest" description="Disordered" evidence="1">
    <location>
        <begin position="24"/>
        <end position="136"/>
    </location>
</feature>
<feature type="chain" id="PRO_5042554563" evidence="2">
    <location>
        <begin position="17"/>
        <end position="328"/>
    </location>
</feature>
<dbReference type="EnsemblMetazoa" id="ENSAATROPT002960">
    <property type="protein sequence ID" value="ENSAATROPP002839"/>
    <property type="gene ID" value="ENSAATROPG002334"/>
</dbReference>
<accession>A0AAG5CWC5</accession>
<protein>
    <submittedName>
        <fullName evidence="3">Uncharacterized protein</fullName>
    </submittedName>
</protein>
<keyword evidence="4" id="KW-1185">Reference proteome</keyword>
<feature type="region of interest" description="Disordered" evidence="1">
    <location>
        <begin position="171"/>
        <end position="216"/>
    </location>
</feature>
<proteinExistence type="predicted"/>
<feature type="compositionally biased region" description="Low complexity" evidence="1">
    <location>
        <begin position="86"/>
        <end position="111"/>
    </location>
</feature>
<evidence type="ECO:0000256" key="2">
    <source>
        <dbReference type="SAM" id="SignalP"/>
    </source>
</evidence>
<evidence type="ECO:0000313" key="4">
    <source>
        <dbReference type="Proteomes" id="UP000075880"/>
    </source>
</evidence>
<feature type="compositionally biased region" description="Low complexity" evidence="1">
    <location>
        <begin position="24"/>
        <end position="66"/>
    </location>
</feature>
<dbReference type="Proteomes" id="UP000075880">
    <property type="component" value="Unassembled WGS sequence"/>
</dbReference>
<evidence type="ECO:0000313" key="3">
    <source>
        <dbReference type="EnsemblMetazoa" id="ENSAATROPP002839"/>
    </source>
</evidence>
<feature type="compositionally biased region" description="Low complexity" evidence="1">
    <location>
        <begin position="171"/>
        <end position="186"/>
    </location>
</feature>
<name>A0AAG5CWC5_ANOAO</name>
<evidence type="ECO:0000256" key="1">
    <source>
        <dbReference type="SAM" id="MobiDB-lite"/>
    </source>
</evidence>
<sequence length="328" mass="37684">MKSIFIIFCVAALANAMTVNRQQQQVPPQQVGQGGQQQARQGQDDQPPIPGQQQMQGWQNRQQQQVGQGGQHQARQEQDNQPPIPGQQQMQGWQNRQQQQVVKGGQQQVGQRQEDQPPMPDQQQLHGGQNRQQQQTVTEENWQLLVKCLDMDCQAERILQRQQQLQQGQNRQQQQVVKGGQQQVGPRQEDQPPVLGQQQMQGWQNRQQQQKWPQQVGQQQVGQRQVDCGTDLCLQMNPLRQQQSVKTRQEVECNELDCPGIEYWSGTQRQDEHMYTYCQEIPKGTDPYCDQLLGDPEPRQYTDEQSGIHVDEIIHANFAEVVLPIVLG</sequence>
<keyword evidence="2" id="KW-0732">Signal</keyword>
<feature type="compositionally biased region" description="Low complexity" evidence="1">
    <location>
        <begin position="196"/>
        <end position="216"/>
    </location>
</feature>
<dbReference type="AlphaFoldDB" id="A0AAG5CWC5"/>
<feature type="signal peptide" evidence="2">
    <location>
        <begin position="1"/>
        <end position="16"/>
    </location>
</feature>
<reference evidence="3" key="1">
    <citation type="submission" date="2024-04" db="UniProtKB">
        <authorList>
            <consortium name="EnsemblMetazoa"/>
        </authorList>
    </citation>
    <scope>IDENTIFICATION</scope>
    <source>
        <strain evidence="3">EBRO</strain>
    </source>
</reference>